<evidence type="ECO:0008006" key="4">
    <source>
        <dbReference type="Google" id="ProtNLM"/>
    </source>
</evidence>
<keyword evidence="3" id="KW-1185">Reference proteome</keyword>
<accession>A0A0H1RIE6</accession>
<dbReference type="RefSeq" id="WP_047187420.1">
    <property type="nucleotide sequence ID" value="NZ_LCYG01000009.1"/>
</dbReference>
<sequence>MRSRSTAILCAALLGAASAWAELSWSQTPPDPSLAIAEPQGLPVIGKWMLTGHGLPSDWLGETYQGKVLREPINIIIIDDAAVSPEDAIARLLAAAAQAGYPVRLGHSVGYQAIIERQLYSQLPKGWDDALSNEVFELSNNHGRIFGPHRLEQSYLFTGAFSRERVDPFRWPGHRYASFNQARDDFAQRLDQDTVYKRAGGVQLDNDLPDDPEITTGDHDGRAIVLRASR</sequence>
<reference evidence="2 3" key="1">
    <citation type="submission" date="2015-05" db="EMBL/GenBank/DDBJ databases">
        <title>Draft genome sequence of Microvirga vignae strain BR3299, a novel nitrogen fixing bacteria isolated from Brazil semi-aired region.</title>
        <authorList>
            <person name="Zilli J.E."/>
            <person name="Passos S.R."/>
            <person name="Leite J."/>
            <person name="Baldani J.I."/>
            <person name="Xavier G.R."/>
            <person name="Rumjaneck N.G."/>
            <person name="Simoes-Araujo J.L."/>
        </authorList>
    </citation>
    <scope>NUCLEOTIDE SEQUENCE [LARGE SCALE GENOMIC DNA]</scope>
    <source>
        <strain evidence="2 3">BR3299</strain>
    </source>
</reference>
<dbReference type="OrthoDB" id="8017431at2"/>
<name>A0A0H1RIE6_9HYPH</name>
<feature type="chain" id="PRO_5002593079" description="Alpha/beta hydrolase" evidence="1">
    <location>
        <begin position="22"/>
        <end position="230"/>
    </location>
</feature>
<evidence type="ECO:0000256" key="1">
    <source>
        <dbReference type="SAM" id="SignalP"/>
    </source>
</evidence>
<gene>
    <name evidence="2" type="ORF">AA309_02530</name>
</gene>
<protein>
    <recommendedName>
        <fullName evidence="4">Alpha/beta hydrolase</fullName>
    </recommendedName>
</protein>
<feature type="signal peptide" evidence="1">
    <location>
        <begin position="1"/>
        <end position="21"/>
    </location>
</feature>
<dbReference type="Proteomes" id="UP000035489">
    <property type="component" value="Unassembled WGS sequence"/>
</dbReference>
<dbReference type="PATRIC" id="fig|1225564.3.peg.6930"/>
<dbReference type="EMBL" id="LCYG01000009">
    <property type="protein sequence ID" value="KLK94631.1"/>
    <property type="molecule type" value="Genomic_DNA"/>
</dbReference>
<comment type="caution">
    <text evidence="2">The sequence shown here is derived from an EMBL/GenBank/DDBJ whole genome shotgun (WGS) entry which is preliminary data.</text>
</comment>
<evidence type="ECO:0000313" key="3">
    <source>
        <dbReference type="Proteomes" id="UP000035489"/>
    </source>
</evidence>
<keyword evidence="1" id="KW-0732">Signal</keyword>
<dbReference type="AlphaFoldDB" id="A0A0H1RIE6"/>
<proteinExistence type="predicted"/>
<dbReference type="STRING" id="1225564.AA309_02530"/>
<organism evidence="2 3">
    <name type="scientific">Microvirga vignae</name>
    <dbReference type="NCBI Taxonomy" id="1225564"/>
    <lineage>
        <taxon>Bacteria</taxon>
        <taxon>Pseudomonadati</taxon>
        <taxon>Pseudomonadota</taxon>
        <taxon>Alphaproteobacteria</taxon>
        <taxon>Hyphomicrobiales</taxon>
        <taxon>Methylobacteriaceae</taxon>
        <taxon>Microvirga</taxon>
    </lineage>
</organism>
<evidence type="ECO:0000313" key="2">
    <source>
        <dbReference type="EMBL" id="KLK94631.1"/>
    </source>
</evidence>